<evidence type="ECO:0000313" key="1">
    <source>
        <dbReference type="EMBL" id="GLS84548.1"/>
    </source>
</evidence>
<keyword evidence="2" id="KW-1185">Reference proteome</keyword>
<comment type="caution">
    <text evidence="1">The sequence shown here is derived from an EMBL/GenBank/DDBJ whole genome shotgun (WGS) entry which is preliminary data.</text>
</comment>
<dbReference type="RefSeq" id="WP_095499019.1">
    <property type="nucleotide sequence ID" value="NZ_BSPO01000003.1"/>
</dbReference>
<dbReference type="AlphaFoldDB" id="A0AA37TRS9"/>
<dbReference type="Proteomes" id="UP001157439">
    <property type="component" value="Unassembled WGS sequence"/>
</dbReference>
<proteinExistence type="predicted"/>
<sequence>MITKTTKDLKEELERVLAASGQFDADSIAYTLDTLDKHLENPDYEIWSIHTNEQEEFRELYKVAYKHCPKTIDTFKAGYKGTANNNEITKRN</sequence>
<reference evidence="1 2" key="1">
    <citation type="journal article" date="2014" name="Int. J. Syst. Evol. Microbiol.">
        <title>Complete genome sequence of Corynebacterium casei LMG S-19264T (=DSM 44701T), isolated from a smear-ripened cheese.</title>
        <authorList>
            <consortium name="US DOE Joint Genome Institute (JGI-PGF)"/>
            <person name="Walter F."/>
            <person name="Albersmeier A."/>
            <person name="Kalinowski J."/>
            <person name="Ruckert C."/>
        </authorList>
    </citation>
    <scope>NUCLEOTIDE SEQUENCE [LARGE SCALE GENOMIC DNA]</scope>
    <source>
        <strain evidence="1 2">NBRC 112785</strain>
    </source>
</reference>
<evidence type="ECO:0000313" key="2">
    <source>
        <dbReference type="Proteomes" id="UP001157439"/>
    </source>
</evidence>
<protein>
    <submittedName>
        <fullName evidence="1">Uncharacterized protein</fullName>
    </submittedName>
</protein>
<gene>
    <name evidence="1" type="ORF">GCM10007894_25250</name>
</gene>
<accession>A0AA37TRS9</accession>
<name>A0AA37TRS9_9GAMM</name>
<organism evidence="1 2">
    <name type="scientific">Paraferrimonas haliotis</name>
    <dbReference type="NCBI Taxonomy" id="2013866"/>
    <lineage>
        <taxon>Bacteria</taxon>
        <taxon>Pseudomonadati</taxon>
        <taxon>Pseudomonadota</taxon>
        <taxon>Gammaproteobacteria</taxon>
        <taxon>Alteromonadales</taxon>
        <taxon>Ferrimonadaceae</taxon>
        <taxon>Paraferrimonas</taxon>
    </lineage>
</organism>
<dbReference type="EMBL" id="BSPO01000003">
    <property type="protein sequence ID" value="GLS84548.1"/>
    <property type="molecule type" value="Genomic_DNA"/>
</dbReference>